<dbReference type="eggNOG" id="COG0703">
    <property type="taxonomic scope" value="Bacteria"/>
</dbReference>
<feature type="binding site" evidence="11">
    <location>
        <position position="132"/>
    </location>
    <ligand>
        <name>substrate</name>
    </ligand>
</feature>
<proteinExistence type="inferred from homology"/>
<keyword evidence="5 11" id="KW-0808">Transferase</keyword>
<evidence type="ECO:0000256" key="2">
    <source>
        <dbReference type="ARBA" id="ARBA00006997"/>
    </source>
</evidence>
<dbReference type="GeneID" id="92877755"/>
<evidence type="ECO:0000256" key="7">
    <source>
        <dbReference type="ARBA" id="ARBA00022777"/>
    </source>
</evidence>
<comment type="catalytic activity">
    <reaction evidence="10 11">
        <text>shikimate + ATP = 3-phosphoshikimate + ADP + H(+)</text>
        <dbReference type="Rhea" id="RHEA:13121"/>
        <dbReference type="ChEBI" id="CHEBI:15378"/>
        <dbReference type="ChEBI" id="CHEBI:30616"/>
        <dbReference type="ChEBI" id="CHEBI:36208"/>
        <dbReference type="ChEBI" id="CHEBI:145989"/>
        <dbReference type="ChEBI" id="CHEBI:456216"/>
        <dbReference type="EC" id="2.7.1.71"/>
    </reaction>
</comment>
<feature type="binding site" evidence="11">
    <location>
        <position position="78"/>
    </location>
    <ligand>
        <name>substrate</name>
    </ligand>
</feature>
<dbReference type="InterPro" id="IPR023000">
    <property type="entry name" value="Shikimate_kinase_CS"/>
</dbReference>
<feature type="binding site" evidence="11">
    <location>
        <begin position="11"/>
        <end position="16"/>
    </location>
    <ligand>
        <name>ATP</name>
        <dbReference type="ChEBI" id="CHEBI:30616"/>
    </ligand>
</feature>
<dbReference type="GO" id="GO:0004765">
    <property type="term" value="F:shikimate kinase activity"/>
    <property type="evidence" value="ECO:0007669"/>
    <property type="project" value="UniProtKB-UniRule"/>
</dbReference>
<dbReference type="GO" id="GO:0009073">
    <property type="term" value="P:aromatic amino acid family biosynthetic process"/>
    <property type="evidence" value="ECO:0007669"/>
    <property type="project" value="UniProtKB-KW"/>
</dbReference>
<dbReference type="InterPro" id="IPR027417">
    <property type="entry name" value="P-loop_NTPase"/>
</dbReference>
<comment type="subunit">
    <text evidence="11">Monomer.</text>
</comment>
<protein>
    <recommendedName>
        <fullName evidence="3 11">Shikimate kinase</fullName>
        <shortName evidence="11">SK</shortName>
        <ecNumber evidence="3 11">2.7.1.71</ecNumber>
    </recommendedName>
</protein>
<dbReference type="SUPFAM" id="SSF52540">
    <property type="entry name" value="P-loop containing nucleoside triphosphate hydrolases"/>
    <property type="match status" value="1"/>
</dbReference>
<dbReference type="STRING" id="568816.Acin_0031"/>
<evidence type="ECO:0000256" key="4">
    <source>
        <dbReference type="ARBA" id="ARBA00022605"/>
    </source>
</evidence>
<dbReference type="CDD" id="cd00464">
    <property type="entry name" value="SK"/>
    <property type="match status" value="1"/>
</dbReference>
<feature type="binding site" evidence="11">
    <location>
        <position position="115"/>
    </location>
    <ligand>
        <name>ATP</name>
        <dbReference type="ChEBI" id="CHEBI:30616"/>
    </ligand>
</feature>
<dbReference type="EC" id="2.7.1.71" evidence="3 11"/>
<keyword evidence="11" id="KW-0460">Magnesium</keyword>
<comment type="pathway">
    <text evidence="1 11">Metabolic intermediate biosynthesis; chorismate biosynthesis; chorismate from D-erythrose 4-phosphate and phosphoenolpyruvate: step 5/7.</text>
</comment>
<dbReference type="PANTHER" id="PTHR21087">
    <property type="entry name" value="SHIKIMATE KINASE"/>
    <property type="match status" value="1"/>
</dbReference>
<keyword evidence="9 11" id="KW-0057">Aromatic amino acid biosynthesis</keyword>
<keyword evidence="13" id="KW-1185">Reference proteome</keyword>
<feature type="binding site" evidence="11">
    <location>
        <position position="15"/>
    </location>
    <ligand>
        <name>Mg(2+)</name>
        <dbReference type="ChEBI" id="CHEBI:18420"/>
    </ligand>
</feature>
<gene>
    <name evidence="11 12" type="primary">aroK</name>
    <name evidence="12" type="ordered locus">Acin_0031</name>
</gene>
<evidence type="ECO:0000313" key="12">
    <source>
        <dbReference type="EMBL" id="AEQ21284.1"/>
    </source>
</evidence>
<dbReference type="InterPro" id="IPR031322">
    <property type="entry name" value="Shikimate/glucono_kinase"/>
</dbReference>
<dbReference type="PATRIC" id="fig|568816.4.peg.28"/>
<evidence type="ECO:0000256" key="9">
    <source>
        <dbReference type="ARBA" id="ARBA00023141"/>
    </source>
</evidence>
<dbReference type="InParanoid" id="G4Q5Y3"/>
<dbReference type="EMBL" id="CP003058">
    <property type="protein sequence ID" value="AEQ21284.1"/>
    <property type="molecule type" value="Genomic_DNA"/>
</dbReference>
<dbReference type="RefSeq" id="WP_009015145.1">
    <property type="nucleotide sequence ID" value="NC_016077.1"/>
</dbReference>
<name>G4Q5Y3_ACIIR</name>
<evidence type="ECO:0000313" key="13">
    <source>
        <dbReference type="Proteomes" id="UP000007093"/>
    </source>
</evidence>
<keyword evidence="8 11" id="KW-0067">ATP-binding</keyword>
<keyword evidence="6 11" id="KW-0547">Nucleotide-binding</keyword>
<evidence type="ECO:0000256" key="1">
    <source>
        <dbReference type="ARBA" id="ARBA00004842"/>
    </source>
</evidence>
<comment type="function">
    <text evidence="11">Catalyzes the specific phosphorylation of the 3-hydroxyl group of shikimic acid using ATP as a cosubstrate.</text>
</comment>
<comment type="caution">
    <text evidence="11">Lacks conserved residue(s) required for the propagation of feature annotation.</text>
</comment>
<dbReference type="Proteomes" id="UP000007093">
    <property type="component" value="Chromosome"/>
</dbReference>
<dbReference type="PRINTS" id="PR01100">
    <property type="entry name" value="SHIKIMTKNASE"/>
</dbReference>
<dbReference type="KEGG" id="ain:Acin_0031"/>
<dbReference type="UniPathway" id="UPA00053">
    <property type="reaction ID" value="UER00088"/>
</dbReference>
<evidence type="ECO:0000256" key="5">
    <source>
        <dbReference type="ARBA" id="ARBA00022679"/>
    </source>
</evidence>
<dbReference type="GO" id="GO:0009423">
    <property type="term" value="P:chorismate biosynthetic process"/>
    <property type="evidence" value="ECO:0007669"/>
    <property type="project" value="UniProtKB-UniRule"/>
</dbReference>
<dbReference type="AlphaFoldDB" id="G4Q5Y3"/>
<sequence length="165" mass="18304">MDNLIFIGLPGCGKSTIGAMVAKALALPFYDADIVTERLAGETIPHMFEKGEAYFRIRETEAIRQLCQKNRCVISCGGGVVTRKENMALLKKAGTIFFLDRDVEAIIASVDTSTRPLLEEDAEKVRDLDQKRRPLYEGYADVKIPVGSAFKKTAAFIVEICNKRT</sequence>
<dbReference type="GO" id="GO:0000287">
    <property type="term" value="F:magnesium ion binding"/>
    <property type="evidence" value="ECO:0007669"/>
    <property type="project" value="UniProtKB-UniRule"/>
</dbReference>
<keyword evidence="7 11" id="KW-0418">Kinase</keyword>
<dbReference type="HAMAP" id="MF_00109">
    <property type="entry name" value="Shikimate_kinase"/>
    <property type="match status" value="1"/>
</dbReference>
<accession>G4Q5Y3</accession>
<evidence type="ECO:0000256" key="11">
    <source>
        <dbReference type="HAMAP-Rule" id="MF_00109"/>
    </source>
</evidence>
<dbReference type="FunCoup" id="G4Q5Y3">
    <property type="interactions" value="350"/>
</dbReference>
<feature type="binding site" evidence="11">
    <location>
        <position position="33"/>
    </location>
    <ligand>
        <name>substrate</name>
    </ligand>
</feature>
<dbReference type="InterPro" id="IPR000623">
    <property type="entry name" value="Shikimate_kinase/TSH1"/>
</dbReference>
<reference evidence="12 13" key="1">
    <citation type="journal article" date="2011" name="J. Bacteriol.">
        <title>Complete genome sequence of Acidaminococcus intestini RYC-MR95, a Gram-negative bacterium from the phylum Firmicutes.</title>
        <authorList>
            <person name="D'Auria G."/>
            <person name="Galan J.C."/>
            <person name="Rodriguez-Alcayna M."/>
            <person name="Moya A."/>
            <person name="Baquero F."/>
            <person name="Latorre A."/>
        </authorList>
    </citation>
    <scope>NUCLEOTIDE SEQUENCE [LARGE SCALE GENOMIC DNA]</scope>
    <source>
        <strain evidence="12 13">RyC-MR95</strain>
    </source>
</reference>
<feature type="binding site" evidence="11">
    <location>
        <position position="56"/>
    </location>
    <ligand>
        <name>substrate</name>
    </ligand>
</feature>
<evidence type="ECO:0000256" key="3">
    <source>
        <dbReference type="ARBA" id="ARBA00012154"/>
    </source>
</evidence>
<dbReference type="GO" id="GO:0008652">
    <property type="term" value="P:amino acid biosynthetic process"/>
    <property type="evidence" value="ECO:0007669"/>
    <property type="project" value="UniProtKB-KW"/>
</dbReference>
<keyword evidence="11" id="KW-0963">Cytoplasm</keyword>
<dbReference type="PANTHER" id="PTHR21087:SF16">
    <property type="entry name" value="SHIKIMATE KINASE 1, CHLOROPLASTIC"/>
    <property type="match status" value="1"/>
</dbReference>
<dbReference type="GO" id="GO:0005524">
    <property type="term" value="F:ATP binding"/>
    <property type="evidence" value="ECO:0007669"/>
    <property type="project" value="UniProtKB-UniRule"/>
</dbReference>
<evidence type="ECO:0000256" key="10">
    <source>
        <dbReference type="ARBA" id="ARBA00048567"/>
    </source>
</evidence>
<evidence type="ECO:0000256" key="8">
    <source>
        <dbReference type="ARBA" id="ARBA00022840"/>
    </source>
</evidence>
<dbReference type="GO" id="GO:0005829">
    <property type="term" value="C:cytosol"/>
    <property type="evidence" value="ECO:0007669"/>
    <property type="project" value="TreeGrafter"/>
</dbReference>
<keyword evidence="4 11" id="KW-0028">Amino-acid biosynthesis</keyword>
<organism evidence="12 13">
    <name type="scientific">Acidaminococcus intestini (strain RyC-MR95)</name>
    <dbReference type="NCBI Taxonomy" id="568816"/>
    <lineage>
        <taxon>Bacteria</taxon>
        <taxon>Bacillati</taxon>
        <taxon>Bacillota</taxon>
        <taxon>Negativicutes</taxon>
        <taxon>Acidaminococcales</taxon>
        <taxon>Acidaminococcaceae</taxon>
        <taxon>Acidaminococcus</taxon>
    </lineage>
</organism>
<comment type="subcellular location">
    <subcellularLocation>
        <location evidence="11">Cytoplasm</location>
    </subcellularLocation>
</comment>
<dbReference type="HOGENOM" id="CLU_057607_4_0_9"/>
<comment type="cofactor">
    <cofactor evidence="11">
        <name>Mg(2+)</name>
        <dbReference type="ChEBI" id="CHEBI:18420"/>
    </cofactor>
    <text evidence="11">Binds 1 Mg(2+) ion per subunit.</text>
</comment>
<evidence type="ECO:0000256" key="6">
    <source>
        <dbReference type="ARBA" id="ARBA00022741"/>
    </source>
</evidence>
<dbReference type="Gene3D" id="3.40.50.300">
    <property type="entry name" value="P-loop containing nucleotide triphosphate hydrolases"/>
    <property type="match status" value="1"/>
</dbReference>
<dbReference type="Pfam" id="PF01202">
    <property type="entry name" value="SKI"/>
    <property type="match status" value="1"/>
</dbReference>
<keyword evidence="11" id="KW-0479">Metal-binding</keyword>
<dbReference type="PROSITE" id="PS01128">
    <property type="entry name" value="SHIKIMATE_KINASE"/>
    <property type="match status" value="1"/>
</dbReference>
<comment type="similarity">
    <text evidence="2 11">Belongs to the shikimate kinase family.</text>
</comment>